<evidence type="ECO:0000313" key="5">
    <source>
        <dbReference type="EMBL" id="VDM98671.1"/>
    </source>
</evidence>
<reference evidence="7" key="1">
    <citation type="submission" date="2017-02" db="UniProtKB">
        <authorList>
            <consortium name="WormBaseParasite"/>
        </authorList>
    </citation>
    <scope>IDENTIFICATION</scope>
</reference>
<dbReference type="PANTHER" id="PTHR13026:SF0">
    <property type="entry name" value="RIBOSOMAL RNA PROCESSING 1B"/>
    <property type="match status" value="1"/>
</dbReference>
<dbReference type="Proteomes" id="UP000276776">
    <property type="component" value="Unassembled WGS sequence"/>
</dbReference>
<dbReference type="STRING" id="103827.A0A0N5CQW1"/>
<name>A0A0N5CQW1_THECL</name>
<reference evidence="5 6" key="2">
    <citation type="submission" date="2018-11" db="EMBL/GenBank/DDBJ databases">
        <authorList>
            <consortium name="Pathogen Informatics"/>
        </authorList>
    </citation>
    <scope>NUCLEOTIDE SEQUENCE [LARGE SCALE GENOMIC DNA]</scope>
</reference>
<gene>
    <name evidence="5" type="ORF">TCLT_LOCUS2612</name>
</gene>
<evidence type="ECO:0000313" key="6">
    <source>
        <dbReference type="Proteomes" id="UP000276776"/>
    </source>
</evidence>
<evidence type="ECO:0000256" key="4">
    <source>
        <dbReference type="ARBA" id="ARBA00023242"/>
    </source>
</evidence>
<dbReference type="WBParaSite" id="TCLT_0000261101-mRNA-1">
    <property type="protein sequence ID" value="TCLT_0000261101-mRNA-1"/>
    <property type="gene ID" value="TCLT_0000261101"/>
</dbReference>
<keyword evidence="6" id="KW-1185">Reference proteome</keyword>
<dbReference type="OrthoDB" id="2019504at2759"/>
<dbReference type="EMBL" id="UYYF01000588">
    <property type="protein sequence ID" value="VDM98671.1"/>
    <property type="molecule type" value="Genomic_DNA"/>
</dbReference>
<accession>A0A0N5CQW1</accession>
<dbReference type="AlphaFoldDB" id="A0A0N5CQW1"/>
<sequence length="339" mass="39437">MDMGLKETEILFALKLASGEPVIRQRAFRTLSNWIRKESAKQEFGYDSLLNLAKGLHYAMWMQDKMLWQEQLADDIASLLNVFERETESVLFFKCLLITLSKEWTRIDRWRMDKFLMLMRRVLRALFLRLRLKDWEPAVTDMYINAFKDCVISNDKSFVDGLKFHFLSIYLDELDGAGGLEPDQVTYMLKPFVELLADGTLSEYLFDSILEEIFLTILHQFAEELAENSRAKKSSKQCDNIGGIKFNYKKISNLLSKVGKKSTLRSSRRRKLFDAAKRFRAAASGENPFVMVTKKQTRLRTKISDGKIQKAVTRLLKDVAQQNLLKEKRKLAVKMKSEK</sequence>
<dbReference type="PANTHER" id="PTHR13026">
    <property type="entry name" value="NNP-1 PROTEIN NOVEL NUCLEAR PROTEIN 1 NOP52"/>
    <property type="match status" value="1"/>
</dbReference>
<evidence type="ECO:0000256" key="1">
    <source>
        <dbReference type="ARBA" id="ARBA00004123"/>
    </source>
</evidence>
<dbReference type="GO" id="GO:0030688">
    <property type="term" value="C:preribosome, small subunit precursor"/>
    <property type="evidence" value="ECO:0007669"/>
    <property type="project" value="InterPro"/>
</dbReference>
<dbReference type="GO" id="GO:0006364">
    <property type="term" value="P:rRNA processing"/>
    <property type="evidence" value="ECO:0007669"/>
    <property type="project" value="UniProtKB-KW"/>
</dbReference>
<evidence type="ECO:0000313" key="7">
    <source>
        <dbReference type="WBParaSite" id="TCLT_0000261101-mRNA-1"/>
    </source>
</evidence>
<dbReference type="Pfam" id="PF05997">
    <property type="entry name" value="Nop52"/>
    <property type="match status" value="1"/>
</dbReference>
<dbReference type="GO" id="GO:0005634">
    <property type="term" value="C:nucleus"/>
    <property type="evidence" value="ECO:0007669"/>
    <property type="project" value="UniProtKB-SubCell"/>
</dbReference>
<comment type="subcellular location">
    <subcellularLocation>
        <location evidence="1">Nucleus</location>
    </subcellularLocation>
</comment>
<proteinExistence type="inferred from homology"/>
<dbReference type="OMA" id="REWVHID"/>
<evidence type="ECO:0000256" key="3">
    <source>
        <dbReference type="ARBA" id="ARBA00022552"/>
    </source>
</evidence>
<keyword evidence="3" id="KW-0698">rRNA processing</keyword>
<organism evidence="7">
    <name type="scientific">Thelazia callipaeda</name>
    <name type="common">Oriental eyeworm</name>
    <name type="synonym">Parasitic nematode</name>
    <dbReference type="NCBI Taxonomy" id="103827"/>
    <lineage>
        <taxon>Eukaryota</taxon>
        <taxon>Metazoa</taxon>
        <taxon>Ecdysozoa</taxon>
        <taxon>Nematoda</taxon>
        <taxon>Chromadorea</taxon>
        <taxon>Rhabditida</taxon>
        <taxon>Spirurina</taxon>
        <taxon>Spiruromorpha</taxon>
        <taxon>Thelazioidea</taxon>
        <taxon>Thelaziidae</taxon>
        <taxon>Thelazia</taxon>
    </lineage>
</organism>
<protein>
    <submittedName>
        <fullName evidence="7">Ribosomal RNA processing protein 1-like protein</fullName>
    </submittedName>
</protein>
<dbReference type="InterPro" id="IPR010301">
    <property type="entry name" value="RRP1"/>
</dbReference>
<evidence type="ECO:0000256" key="2">
    <source>
        <dbReference type="ARBA" id="ARBA00006374"/>
    </source>
</evidence>
<keyword evidence="4" id="KW-0539">Nucleus</keyword>
<comment type="similarity">
    <text evidence="2">Belongs to the RRP1 family.</text>
</comment>